<protein>
    <submittedName>
        <fullName evidence="1">Uncharacterized protein</fullName>
    </submittedName>
</protein>
<dbReference type="EMBL" id="BK014936">
    <property type="protein sequence ID" value="DAD83413.1"/>
    <property type="molecule type" value="Genomic_DNA"/>
</dbReference>
<accession>A0A8S5MM16</accession>
<evidence type="ECO:0000313" key="1">
    <source>
        <dbReference type="EMBL" id="DAD83413.1"/>
    </source>
</evidence>
<proteinExistence type="predicted"/>
<sequence>MFNENSVIVKTWVSLVLAGTYTREQVPGLSNLRDVVYQVLDGTKGE</sequence>
<name>A0A8S5MM16_9CAUD</name>
<organism evidence="1">
    <name type="scientific">Siphoviridae sp. ctCIj3</name>
    <dbReference type="NCBI Taxonomy" id="2826192"/>
    <lineage>
        <taxon>Viruses</taxon>
        <taxon>Duplodnaviria</taxon>
        <taxon>Heunggongvirae</taxon>
        <taxon>Uroviricota</taxon>
        <taxon>Caudoviricetes</taxon>
    </lineage>
</organism>
<reference evidence="1" key="1">
    <citation type="journal article" date="2021" name="Proc. Natl. Acad. Sci. U.S.A.">
        <title>A Catalog of Tens of Thousands of Viruses from Human Metagenomes Reveals Hidden Associations with Chronic Diseases.</title>
        <authorList>
            <person name="Tisza M.J."/>
            <person name="Buck C.B."/>
        </authorList>
    </citation>
    <scope>NUCLEOTIDE SEQUENCE</scope>
    <source>
        <strain evidence="1">CtCIj3</strain>
    </source>
</reference>